<keyword evidence="1" id="KW-0812">Transmembrane</keyword>
<organism evidence="2 3">
    <name type="scientific">Linderina pennispora</name>
    <dbReference type="NCBI Taxonomy" id="61395"/>
    <lineage>
        <taxon>Eukaryota</taxon>
        <taxon>Fungi</taxon>
        <taxon>Fungi incertae sedis</taxon>
        <taxon>Zoopagomycota</taxon>
        <taxon>Kickxellomycotina</taxon>
        <taxon>Kickxellomycetes</taxon>
        <taxon>Kickxellales</taxon>
        <taxon>Kickxellaceae</taxon>
        <taxon>Linderina</taxon>
    </lineage>
</organism>
<dbReference type="OrthoDB" id="47375at2759"/>
<sequence>MASLADDIHQLSSYELVTRGLETALQYDNLSDAEKSRARKQRVRRHRLRTSRWRTCVKGLRNLDMFWVLTVLSTTTFVLIALTLLYYRHTYQQFLHRFSAEELRSRVNHLGFDHIYILERPVHSDAEAHRARWSAVGRQLGIEYESWPVQAPNAVDPMQVMLHQRECWRPHLAIYRDMEDKGYMDALIIEDHVVAGPSVQLRIYSALREVPPDWDVLQLGPAQNGTDSGHHDDIPIHGTQLKYRRVDDGSCNNLAYGISRSAVRKVLKVVASTHAHADFEHKMLEMLDRVKLLLFRVSPSIFLWQDESKEI</sequence>
<keyword evidence="1" id="KW-0472">Membrane</keyword>
<accession>A0A1Y1WF07</accession>
<evidence type="ECO:0000313" key="3">
    <source>
        <dbReference type="Proteomes" id="UP000193922"/>
    </source>
</evidence>
<dbReference type="AlphaFoldDB" id="A0A1Y1WF07"/>
<protein>
    <recommendedName>
        <fullName evidence="4">Glycosyltransferase family 25 protein</fullName>
    </recommendedName>
</protein>
<dbReference type="STRING" id="61395.A0A1Y1WF07"/>
<keyword evidence="3" id="KW-1185">Reference proteome</keyword>
<proteinExistence type="predicted"/>
<keyword evidence="1" id="KW-1133">Transmembrane helix</keyword>
<comment type="caution">
    <text evidence="2">The sequence shown here is derived from an EMBL/GenBank/DDBJ whole genome shotgun (WGS) entry which is preliminary data.</text>
</comment>
<feature type="transmembrane region" description="Helical" evidence="1">
    <location>
        <begin position="65"/>
        <end position="87"/>
    </location>
</feature>
<evidence type="ECO:0000256" key="1">
    <source>
        <dbReference type="SAM" id="Phobius"/>
    </source>
</evidence>
<evidence type="ECO:0000313" key="2">
    <source>
        <dbReference type="EMBL" id="ORX72107.1"/>
    </source>
</evidence>
<name>A0A1Y1WF07_9FUNG</name>
<gene>
    <name evidence="2" type="ORF">DL89DRAFT_108039</name>
</gene>
<dbReference type="RefSeq" id="XP_040745531.1">
    <property type="nucleotide sequence ID" value="XM_040883070.1"/>
</dbReference>
<reference evidence="2 3" key="1">
    <citation type="submission" date="2016-07" db="EMBL/GenBank/DDBJ databases">
        <title>Pervasive Adenine N6-methylation of Active Genes in Fungi.</title>
        <authorList>
            <consortium name="DOE Joint Genome Institute"/>
            <person name="Mondo S.J."/>
            <person name="Dannebaum R.O."/>
            <person name="Kuo R.C."/>
            <person name="Labutti K."/>
            <person name="Haridas S."/>
            <person name="Kuo A."/>
            <person name="Salamov A."/>
            <person name="Ahrendt S.R."/>
            <person name="Lipzen A."/>
            <person name="Sullivan W."/>
            <person name="Andreopoulos W.B."/>
            <person name="Clum A."/>
            <person name="Lindquist E."/>
            <person name="Daum C."/>
            <person name="Ramamoorthy G.K."/>
            <person name="Gryganskyi A."/>
            <person name="Culley D."/>
            <person name="Magnuson J.K."/>
            <person name="James T.Y."/>
            <person name="O'Malley M.A."/>
            <person name="Stajich J.E."/>
            <person name="Spatafora J.W."/>
            <person name="Visel A."/>
            <person name="Grigoriev I.V."/>
        </authorList>
    </citation>
    <scope>NUCLEOTIDE SEQUENCE [LARGE SCALE GENOMIC DNA]</scope>
    <source>
        <strain evidence="2 3">ATCC 12442</strain>
    </source>
</reference>
<dbReference type="EMBL" id="MCFD01000003">
    <property type="protein sequence ID" value="ORX72107.1"/>
    <property type="molecule type" value="Genomic_DNA"/>
</dbReference>
<dbReference type="GeneID" id="63799718"/>
<evidence type="ECO:0008006" key="4">
    <source>
        <dbReference type="Google" id="ProtNLM"/>
    </source>
</evidence>
<dbReference type="Proteomes" id="UP000193922">
    <property type="component" value="Unassembled WGS sequence"/>
</dbReference>